<dbReference type="Gene3D" id="1.10.3210.10">
    <property type="entry name" value="Hypothetical protein af1432"/>
    <property type="match status" value="1"/>
</dbReference>
<dbReference type="STRING" id="288992.SAMN04488522_1011258"/>
<protein>
    <submittedName>
        <fullName evidence="1">Guanosine-3',5'-bis(Diphosphate) 3'-pyrophosphohydrolase</fullName>
    </submittedName>
</protein>
<dbReference type="GO" id="GO:0008893">
    <property type="term" value="F:guanosine-3',5'-bis(diphosphate) 3'-diphosphatase activity"/>
    <property type="evidence" value="ECO:0007669"/>
    <property type="project" value="TreeGrafter"/>
</dbReference>
<keyword evidence="1" id="KW-0378">Hydrolase</keyword>
<dbReference type="Pfam" id="PF13328">
    <property type="entry name" value="HD_4"/>
    <property type="match status" value="1"/>
</dbReference>
<dbReference type="AlphaFoldDB" id="A0A1M4WGE9"/>
<dbReference type="PANTHER" id="PTHR46246">
    <property type="entry name" value="GUANOSINE-3',5'-BIS(DIPHOSPHATE) 3'-PYROPHOSPHOHYDROLASE MESH1"/>
    <property type="match status" value="1"/>
</dbReference>
<evidence type="ECO:0000313" key="1">
    <source>
        <dbReference type="EMBL" id="SHE80257.1"/>
    </source>
</evidence>
<dbReference type="OrthoDB" id="9802385at2"/>
<dbReference type="EMBL" id="FQUQ01000001">
    <property type="protein sequence ID" value="SHE80257.1"/>
    <property type="molecule type" value="Genomic_DNA"/>
</dbReference>
<accession>A0A1M4WGE9</accession>
<dbReference type="PANTHER" id="PTHR46246:SF1">
    <property type="entry name" value="GUANOSINE-3',5'-BIS(DIPHOSPHATE) 3'-PYROPHOSPHOHYDROLASE MESH1"/>
    <property type="match status" value="1"/>
</dbReference>
<dbReference type="InterPro" id="IPR052194">
    <property type="entry name" value="MESH1"/>
</dbReference>
<organism evidence="1 2">
    <name type="scientific">Pedobacter caeni</name>
    <dbReference type="NCBI Taxonomy" id="288992"/>
    <lineage>
        <taxon>Bacteria</taxon>
        <taxon>Pseudomonadati</taxon>
        <taxon>Bacteroidota</taxon>
        <taxon>Sphingobacteriia</taxon>
        <taxon>Sphingobacteriales</taxon>
        <taxon>Sphingobacteriaceae</taxon>
        <taxon>Pedobacter</taxon>
    </lineage>
</organism>
<name>A0A1M4WGE9_9SPHI</name>
<dbReference type="SUPFAM" id="SSF109604">
    <property type="entry name" value="HD-domain/PDEase-like"/>
    <property type="match status" value="1"/>
</dbReference>
<reference evidence="2" key="1">
    <citation type="submission" date="2016-11" db="EMBL/GenBank/DDBJ databases">
        <authorList>
            <person name="Varghese N."/>
            <person name="Submissions S."/>
        </authorList>
    </citation>
    <scope>NUCLEOTIDE SEQUENCE [LARGE SCALE GENOMIC DNA]</scope>
    <source>
        <strain evidence="2">DSM 16990</strain>
    </source>
</reference>
<gene>
    <name evidence="1" type="ORF">SAMN04488522_1011258</name>
</gene>
<keyword evidence="2" id="KW-1185">Reference proteome</keyword>
<dbReference type="Proteomes" id="UP000184287">
    <property type="component" value="Unassembled WGS sequence"/>
</dbReference>
<proteinExistence type="predicted"/>
<dbReference type="RefSeq" id="WP_073228746.1">
    <property type="nucleotide sequence ID" value="NZ_FQUQ01000001.1"/>
</dbReference>
<evidence type="ECO:0000313" key="2">
    <source>
        <dbReference type="Proteomes" id="UP000184287"/>
    </source>
</evidence>
<sequence length="183" mass="20579">MEIQSIYQETIKFATAKHLSQNQTIPGTNLPYVVHLSNVAMEILIASQHSPGFKLDFAIKLALLHDTLEDTDTTFEEISNVFGLDVAEGVLALTKDSKLPKAEKMPDSLARIKNLQKEVWAVKLADRITNLQVPPSHWDTAKKTAYRNEAIRLSEELKGGNGYLENRLQEKIVAYEKYISIPT</sequence>